<feature type="domain" description="HTH luxR-type" evidence="5">
    <location>
        <begin position="89"/>
        <end position="151"/>
    </location>
</feature>
<dbReference type="OrthoDB" id="9807565at2"/>
<dbReference type="InterPro" id="IPR016032">
    <property type="entry name" value="Sig_transdc_resp-reg_C-effctor"/>
</dbReference>
<dbReference type="SMART" id="SM00421">
    <property type="entry name" value="HTH_LUXR"/>
    <property type="match status" value="1"/>
</dbReference>
<organism evidence="6 7">
    <name type="scientific">Mongoliibacter ruber</name>
    <dbReference type="NCBI Taxonomy" id="1750599"/>
    <lineage>
        <taxon>Bacteria</taxon>
        <taxon>Pseudomonadati</taxon>
        <taxon>Bacteroidota</taxon>
        <taxon>Cytophagia</taxon>
        <taxon>Cytophagales</taxon>
        <taxon>Cyclobacteriaceae</taxon>
        <taxon>Mongoliibacter</taxon>
    </lineage>
</organism>
<feature type="transmembrane region" description="Helical" evidence="4">
    <location>
        <begin position="12"/>
        <end position="34"/>
    </location>
</feature>
<sequence length="151" mass="17375">MKLFSKIKENQLPLHGIMLSSIMIIFIASNYIVFAEIGPKLEWNISFSWFYALLILGFGISWIYTGAINKEYKKVKAVLSESKSAEAAIQGKLKTLSRKEREVLHLILQGKSNQQICDELFISLSTLKSHINHIYHKMEVKRRQEIMALFG</sequence>
<dbReference type="PANTHER" id="PTHR44688">
    <property type="entry name" value="DNA-BINDING TRANSCRIPTIONAL ACTIVATOR DEVR_DOSR"/>
    <property type="match status" value="1"/>
</dbReference>
<dbReference type="SUPFAM" id="SSF46894">
    <property type="entry name" value="C-terminal effector domain of the bipartite response regulators"/>
    <property type="match status" value="1"/>
</dbReference>
<dbReference type="GO" id="GO:0006355">
    <property type="term" value="P:regulation of DNA-templated transcription"/>
    <property type="evidence" value="ECO:0007669"/>
    <property type="project" value="InterPro"/>
</dbReference>
<proteinExistence type="predicted"/>
<reference evidence="6 7" key="1">
    <citation type="submission" date="2018-03" db="EMBL/GenBank/DDBJ databases">
        <title>Genomic Encyclopedia of Archaeal and Bacterial Type Strains, Phase II (KMG-II): from individual species to whole genera.</title>
        <authorList>
            <person name="Goeker M."/>
        </authorList>
    </citation>
    <scope>NUCLEOTIDE SEQUENCE [LARGE SCALE GENOMIC DNA]</scope>
    <source>
        <strain evidence="6 7">DSM 27929</strain>
    </source>
</reference>
<evidence type="ECO:0000259" key="5">
    <source>
        <dbReference type="PROSITE" id="PS50043"/>
    </source>
</evidence>
<accession>A0A2T0WDY1</accession>
<name>A0A2T0WDY1_9BACT</name>
<evidence type="ECO:0000313" key="6">
    <source>
        <dbReference type="EMBL" id="PRY84875.1"/>
    </source>
</evidence>
<dbReference type="PANTHER" id="PTHR44688:SF16">
    <property type="entry name" value="DNA-BINDING TRANSCRIPTIONAL ACTIVATOR DEVR_DOSR"/>
    <property type="match status" value="1"/>
</dbReference>
<keyword evidence="1" id="KW-0805">Transcription regulation</keyword>
<dbReference type="PROSITE" id="PS50043">
    <property type="entry name" value="HTH_LUXR_2"/>
    <property type="match status" value="1"/>
</dbReference>
<dbReference type="Gene3D" id="1.10.10.10">
    <property type="entry name" value="Winged helix-like DNA-binding domain superfamily/Winged helix DNA-binding domain"/>
    <property type="match status" value="1"/>
</dbReference>
<evidence type="ECO:0000313" key="7">
    <source>
        <dbReference type="Proteomes" id="UP000238157"/>
    </source>
</evidence>
<evidence type="ECO:0000256" key="3">
    <source>
        <dbReference type="ARBA" id="ARBA00023163"/>
    </source>
</evidence>
<keyword evidence="7" id="KW-1185">Reference proteome</keyword>
<evidence type="ECO:0000256" key="1">
    <source>
        <dbReference type="ARBA" id="ARBA00023015"/>
    </source>
</evidence>
<dbReference type="InterPro" id="IPR000792">
    <property type="entry name" value="Tscrpt_reg_LuxR_C"/>
</dbReference>
<evidence type="ECO:0000256" key="2">
    <source>
        <dbReference type="ARBA" id="ARBA00023125"/>
    </source>
</evidence>
<keyword evidence="4" id="KW-0472">Membrane</keyword>
<keyword evidence="4" id="KW-0812">Transmembrane</keyword>
<dbReference type="CDD" id="cd06170">
    <property type="entry name" value="LuxR_C_like"/>
    <property type="match status" value="1"/>
</dbReference>
<keyword evidence="2" id="KW-0238">DNA-binding</keyword>
<protein>
    <submittedName>
        <fullName evidence="6">Regulatory LuxR family protein</fullName>
    </submittedName>
</protein>
<comment type="caution">
    <text evidence="6">The sequence shown here is derived from an EMBL/GenBank/DDBJ whole genome shotgun (WGS) entry which is preliminary data.</text>
</comment>
<keyword evidence="3" id="KW-0804">Transcription</keyword>
<evidence type="ECO:0000256" key="4">
    <source>
        <dbReference type="SAM" id="Phobius"/>
    </source>
</evidence>
<dbReference type="Pfam" id="PF00196">
    <property type="entry name" value="GerE"/>
    <property type="match status" value="1"/>
</dbReference>
<dbReference type="RefSeq" id="WP_106135346.1">
    <property type="nucleotide sequence ID" value="NZ_PVTR01000016.1"/>
</dbReference>
<keyword evidence="4" id="KW-1133">Transmembrane helix</keyword>
<dbReference type="EMBL" id="PVTR01000016">
    <property type="protein sequence ID" value="PRY84875.1"/>
    <property type="molecule type" value="Genomic_DNA"/>
</dbReference>
<dbReference type="Proteomes" id="UP000238157">
    <property type="component" value="Unassembled WGS sequence"/>
</dbReference>
<dbReference type="InterPro" id="IPR036388">
    <property type="entry name" value="WH-like_DNA-bd_sf"/>
</dbReference>
<dbReference type="PRINTS" id="PR00038">
    <property type="entry name" value="HTHLUXR"/>
</dbReference>
<gene>
    <name evidence="6" type="ORF">CLW00_11634</name>
</gene>
<dbReference type="GO" id="GO:0003677">
    <property type="term" value="F:DNA binding"/>
    <property type="evidence" value="ECO:0007669"/>
    <property type="project" value="UniProtKB-KW"/>
</dbReference>
<feature type="transmembrane region" description="Helical" evidence="4">
    <location>
        <begin position="46"/>
        <end position="64"/>
    </location>
</feature>
<dbReference type="AlphaFoldDB" id="A0A2T0WDY1"/>